<comment type="caution">
    <text evidence="1">The sequence shown here is derived from an EMBL/GenBank/DDBJ whole genome shotgun (WGS) entry which is preliminary data.</text>
</comment>
<sequence length="280" mass="32050">MLSMHFASSLSQRIERVHGEYTYHVPENVALEEGRRIALERAKIQALADAFGTTVSQNNSTYVKNINGKSSVDFISLGGSEVKGEWIETIGEPTYKIYYERNMLVVEVYVNGKAREKNGAGVEFDAKVLRNGTDLKFESLDFQNGDDLYLYFKSPVDGYLVVYLLDEYSEQAYCLLPYKDSNGQAYKIRHDVPYVFFSQKTAMVNQSEVDEYTITCSRAFEQNTVCVIFSPNVFAKMGLENCDSYMSNQVSLKDFRKWLIKSCTKDLEMQKKNITLKIKK</sequence>
<dbReference type="Proteomes" id="UP000286501">
    <property type="component" value="Unassembled WGS sequence"/>
</dbReference>
<protein>
    <submittedName>
        <fullName evidence="1">DUF4384 domain-containing protein</fullName>
    </submittedName>
</protein>
<accession>A0A3R6G406</accession>
<proteinExistence type="predicted"/>
<reference evidence="3 4" key="1">
    <citation type="submission" date="2018-08" db="EMBL/GenBank/DDBJ databases">
        <title>A genome reference for cultivated species of the human gut microbiota.</title>
        <authorList>
            <person name="Zou Y."/>
            <person name="Xue W."/>
            <person name="Luo G."/>
        </authorList>
    </citation>
    <scope>NUCLEOTIDE SEQUENCE [LARGE SCALE GENOMIC DNA]</scope>
    <source>
        <strain evidence="1 3">AF24-12</strain>
        <strain evidence="2 4">AM22-1</strain>
    </source>
</reference>
<name>A0A3R6G406_9BACT</name>
<gene>
    <name evidence="2" type="ORF">DW250_14875</name>
    <name evidence="1" type="ORF">DWY11_12615</name>
</gene>
<evidence type="ECO:0000313" key="1">
    <source>
        <dbReference type="EMBL" id="RGS12216.1"/>
    </source>
</evidence>
<evidence type="ECO:0000313" key="2">
    <source>
        <dbReference type="EMBL" id="RHG61768.1"/>
    </source>
</evidence>
<evidence type="ECO:0000313" key="4">
    <source>
        <dbReference type="Proteomes" id="UP000286501"/>
    </source>
</evidence>
<dbReference type="EMBL" id="QRVA01000039">
    <property type="protein sequence ID" value="RGS12216.1"/>
    <property type="molecule type" value="Genomic_DNA"/>
</dbReference>
<organism evidence="1 3">
    <name type="scientific">Segatella copri</name>
    <dbReference type="NCBI Taxonomy" id="165179"/>
    <lineage>
        <taxon>Bacteria</taxon>
        <taxon>Pseudomonadati</taxon>
        <taxon>Bacteroidota</taxon>
        <taxon>Bacteroidia</taxon>
        <taxon>Bacteroidales</taxon>
        <taxon>Prevotellaceae</taxon>
        <taxon>Segatella</taxon>
    </lineage>
</organism>
<evidence type="ECO:0000313" key="3">
    <source>
        <dbReference type="Proteomes" id="UP000283872"/>
    </source>
</evidence>
<dbReference type="EMBL" id="QRIN01000097">
    <property type="protein sequence ID" value="RHG61768.1"/>
    <property type="molecule type" value="Genomic_DNA"/>
</dbReference>
<dbReference type="Proteomes" id="UP000283872">
    <property type="component" value="Unassembled WGS sequence"/>
</dbReference>
<dbReference type="AlphaFoldDB" id="A0A3R6G406"/>